<evidence type="ECO:0000313" key="8">
    <source>
        <dbReference type="EMBL" id="TET08530.1"/>
    </source>
</evidence>
<dbReference type="InterPro" id="IPR042128">
    <property type="entry name" value="NuoE_dom"/>
</dbReference>
<evidence type="ECO:0000256" key="4">
    <source>
        <dbReference type="ARBA" id="ARBA00023004"/>
    </source>
</evidence>
<dbReference type="CDD" id="cd03064">
    <property type="entry name" value="TRX_Fd_NuoE"/>
    <property type="match status" value="1"/>
</dbReference>
<dbReference type="PANTHER" id="PTHR43342">
    <property type="entry name" value="NADH-QUINONE OXIDOREDUCTASE, E SUBUNIT"/>
    <property type="match status" value="1"/>
</dbReference>
<feature type="binding site" evidence="7">
    <location>
        <position position="120"/>
    </location>
    <ligand>
        <name>[2Fe-2S] cluster</name>
        <dbReference type="ChEBI" id="CHEBI:190135"/>
    </ligand>
</feature>
<evidence type="ECO:0000256" key="5">
    <source>
        <dbReference type="ARBA" id="ARBA00023014"/>
    </source>
</evidence>
<dbReference type="Pfam" id="PF01257">
    <property type="entry name" value="2Fe-2S_thioredx"/>
    <property type="match status" value="1"/>
</dbReference>
<keyword evidence="4 7" id="KW-0408">Iron</keyword>
<reference evidence="8 9" key="1">
    <citation type="submission" date="2019-03" db="EMBL/GenBank/DDBJ databases">
        <title>Metabolic potential of uncultured bacteria and archaea associated with petroleum seepage in deep-sea sediments.</title>
        <authorList>
            <person name="Dong X."/>
            <person name="Hubert C."/>
        </authorList>
    </citation>
    <scope>NUCLEOTIDE SEQUENCE [LARGE SCALE GENOMIC DNA]</scope>
    <source>
        <strain evidence="8">E44_bin7</strain>
    </source>
</reference>
<dbReference type="InterPro" id="IPR036249">
    <property type="entry name" value="Thioredoxin-like_sf"/>
</dbReference>
<dbReference type="InterPro" id="IPR028431">
    <property type="entry name" value="NADP_DH_HndA-like"/>
</dbReference>
<evidence type="ECO:0000256" key="6">
    <source>
        <dbReference type="ARBA" id="ARBA00034078"/>
    </source>
</evidence>
<organism evidence="8 9">
    <name type="scientific">Aerophobetes bacterium</name>
    <dbReference type="NCBI Taxonomy" id="2030807"/>
    <lineage>
        <taxon>Bacteria</taxon>
        <taxon>Candidatus Aerophobota</taxon>
    </lineage>
</organism>
<gene>
    <name evidence="8" type="ORF">E3J84_06165</name>
</gene>
<protein>
    <submittedName>
        <fullName evidence="8">NAD(P)H-dependent oxidoreductase subunit E</fullName>
    </submittedName>
</protein>
<comment type="similarity">
    <text evidence="1">Belongs to the complex I 24 kDa subunit family.</text>
</comment>
<comment type="cofactor">
    <cofactor evidence="7">
        <name>[2Fe-2S] cluster</name>
        <dbReference type="ChEBI" id="CHEBI:190135"/>
    </cofactor>
    <text evidence="7">Binds 1 [2Fe-2S] cluster.</text>
</comment>
<dbReference type="InterPro" id="IPR002023">
    <property type="entry name" value="NuoE-like"/>
</dbReference>
<dbReference type="PIRSF" id="PIRSF000216">
    <property type="entry name" value="NADH_DH_24kDa"/>
    <property type="match status" value="1"/>
</dbReference>
<keyword evidence="3 7" id="KW-0479">Metal-binding</keyword>
<evidence type="ECO:0000256" key="1">
    <source>
        <dbReference type="ARBA" id="ARBA00010643"/>
    </source>
</evidence>
<comment type="cofactor">
    <cofactor evidence="6">
        <name>[2Fe-2S] cluster</name>
        <dbReference type="ChEBI" id="CHEBI:190135"/>
    </cofactor>
</comment>
<evidence type="ECO:0000313" key="9">
    <source>
        <dbReference type="Proteomes" id="UP000316360"/>
    </source>
</evidence>
<comment type="caution">
    <text evidence="8">The sequence shown here is derived from an EMBL/GenBank/DDBJ whole genome shotgun (WGS) entry which is preliminary data.</text>
</comment>
<dbReference type="Gene3D" id="1.10.10.1590">
    <property type="entry name" value="NADH-quinone oxidoreductase subunit E"/>
    <property type="match status" value="1"/>
</dbReference>
<name>A0A523RRW9_UNCAE</name>
<dbReference type="SUPFAM" id="SSF52833">
    <property type="entry name" value="Thioredoxin-like"/>
    <property type="match status" value="1"/>
</dbReference>
<keyword evidence="2 7" id="KW-0001">2Fe-2S</keyword>
<evidence type="ECO:0000256" key="3">
    <source>
        <dbReference type="ARBA" id="ARBA00022723"/>
    </source>
</evidence>
<dbReference type="EMBL" id="SOKJ01000353">
    <property type="protein sequence ID" value="TET08530.1"/>
    <property type="molecule type" value="Genomic_DNA"/>
</dbReference>
<dbReference type="Proteomes" id="UP000316360">
    <property type="component" value="Unassembled WGS sequence"/>
</dbReference>
<dbReference type="GO" id="GO:0046872">
    <property type="term" value="F:metal ion binding"/>
    <property type="evidence" value="ECO:0007669"/>
    <property type="project" value="UniProtKB-KW"/>
</dbReference>
<accession>A0A523RRW9</accession>
<dbReference type="PANTHER" id="PTHR43342:SF1">
    <property type="entry name" value="BIFURCATING [FEFE] HYDROGENASE GAMMA SUBUNIT"/>
    <property type="match status" value="1"/>
</dbReference>
<evidence type="ECO:0000256" key="7">
    <source>
        <dbReference type="PIRSR" id="PIRSR000216-1"/>
    </source>
</evidence>
<dbReference type="AlphaFoldDB" id="A0A523RRW9"/>
<dbReference type="InterPro" id="IPR041921">
    <property type="entry name" value="NuoE_N"/>
</dbReference>
<feature type="binding site" evidence="7">
    <location>
        <position position="124"/>
    </location>
    <ligand>
        <name>[2Fe-2S] cluster</name>
        <dbReference type="ChEBI" id="CHEBI:190135"/>
    </ligand>
</feature>
<keyword evidence="5 7" id="KW-0411">Iron-sulfur</keyword>
<dbReference type="GO" id="GO:0051537">
    <property type="term" value="F:2 iron, 2 sulfur cluster binding"/>
    <property type="evidence" value="ECO:0007669"/>
    <property type="project" value="UniProtKB-KW"/>
</dbReference>
<evidence type="ECO:0000256" key="2">
    <source>
        <dbReference type="ARBA" id="ARBA00022714"/>
    </source>
</evidence>
<feature type="binding site" evidence="7">
    <location>
        <position position="79"/>
    </location>
    <ligand>
        <name>[2Fe-2S] cluster</name>
        <dbReference type="ChEBI" id="CHEBI:190135"/>
    </ligand>
</feature>
<dbReference type="Gene3D" id="3.40.30.10">
    <property type="entry name" value="Glutaredoxin"/>
    <property type="match status" value="1"/>
</dbReference>
<feature type="binding site" evidence="7">
    <location>
        <position position="84"/>
    </location>
    <ligand>
        <name>[2Fe-2S] cluster</name>
        <dbReference type="ChEBI" id="CHEBI:190135"/>
    </ligand>
</feature>
<sequence length="153" mass="17226">MNPKTMDKVDKIVDKYKRKKSALIGILQDIQAEYNYLPKEALLHLRKSLDVSLIQIYGIATFYKSFSLKPRGEYLINICLGTACHVRGAVRILEKVERSLDIKPGQTTKNLMFTLETVNCLGACALGPLMVVNGEYFGKMTSAKVDKILTQIR</sequence>
<dbReference type="GO" id="GO:0016491">
    <property type="term" value="F:oxidoreductase activity"/>
    <property type="evidence" value="ECO:0007669"/>
    <property type="project" value="InterPro"/>
</dbReference>
<proteinExistence type="inferred from homology"/>